<dbReference type="SUPFAM" id="SSF110296">
    <property type="entry name" value="Oligoxyloglucan reducing end-specific cellobiohydrolase"/>
    <property type="match status" value="1"/>
</dbReference>
<keyword evidence="2" id="KW-0812">Transmembrane</keyword>
<organism evidence="3 4">
    <name type="scientific">Terrihalobacillus insolitus</name>
    <dbReference type="NCBI Taxonomy" id="2950438"/>
    <lineage>
        <taxon>Bacteria</taxon>
        <taxon>Bacillati</taxon>
        <taxon>Bacillota</taxon>
        <taxon>Bacilli</taxon>
        <taxon>Bacillales</taxon>
        <taxon>Bacillaceae</taxon>
        <taxon>Terrihalobacillus</taxon>
    </lineage>
</organism>
<gene>
    <name evidence="3" type="ORF">NC797_16460</name>
</gene>
<evidence type="ECO:0000313" key="3">
    <source>
        <dbReference type="EMBL" id="MDC3426094.1"/>
    </source>
</evidence>
<dbReference type="InterPro" id="IPR015943">
    <property type="entry name" value="WD40/YVTN_repeat-like_dom_sf"/>
</dbReference>
<dbReference type="RefSeq" id="WP_272437914.1">
    <property type="nucleotide sequence ID" value="NZ_JAMQKB010000029.1"/>
</dbReference>
<comment type="caution">
    <text evidence="3">The sequence shown here is derived from an EMBL/GenBank/DDBJ whole genome shotgun (WGS) entry which is preliminary data.</text>
</comment>
<proteinExistence type="predicted"/>
<dbReference type="PANTHER" id="PTHR47199">
    <property type="entry name" value="PHOTOSYSTEM II STABILITY/ASSEMBLY FACTOR HCF136, CHLOROPLASTIC"/>
    <property type="match status" value="1"/>
</dbReference>
<feature type="compositionally biased region" description="Low complexity" evidence="1">
    <location>
        <begin position="84"/>
        <end position="103"/>
    </location>
</feature>
<keyword evidence="2" id="KW-0472">Membrane</keyword>
<feature type="transmembrane region" description="Helical" evidence="2">
    <location>
        <begin position="54"/>
        <end position="75"/>
    </location>
</feature>
<dbReference type="AlphaFoldDB" id="A0A9X3WZE4"/>
<accession>A0A9X3WZE4</accession>
<feature type="region of interest" description="Disordered" evidence="1">
    <location>
        <begin position="82"/>
        <end position="134"/>
    </location>
</feature>
<protein>
    <recommendedName>
        <fullName evidence="5">Photosynthesis system II assembly factor Ycf48/Hcf136-like domain-containing protein</fullName>
    </recommendedName>
</protein>
<evidence type="ECO:0000256" key="1">
    <source>
        <dbReference type="SAM" id="MobiDB-lite"/>
    </source>
</evidence>
<dbReference type="Gene3D" id="2.130.10.10">
    <property type="entry name" value="YVTN repeat-like/Quinoprotein amine dehydrogenase"/>
    <property type="match status" value="2"/>
</dbReference>
<evidence type="ECO:0008006" key="5">
    <source>
        <dbReference type="Google" id="ProtNLM"/>
    </source>
</evidence>
<dbReference type="PANTHER" id="PTHR47199:SF2">
    <property type="entry name" value="PHOTOSYSTEM II STABILITY_ASSEMBLY FACTOR HCF136, CHLOROPLASTIC"/>
    <property type="match status" value="1"/>
</dbReference>
<evidence type="ECO:0000313" key="4">
    <source>
        <dbReference type="Proteomes" id="UP001145050"/>
    </source>
</evidence>
<reference evidence="3" key="1">
    <citation type="submission" date="2022-06" db="EMBL/GenBank/DDBJ databases">
        <title>Aquibacillus sp. a new bacterium isolated from soil saline samples.</title>
        <authorList>
            <person name="Galisteo C."/>
            <person name="De La Haba R."/>
            <person name="Sanchez-Porro C."/>
            <person name="Ventosa A."/>
        </authorList>
    </citation>
    <scope>NUCLEOTIDE SEQUENCE</scope>
    <source>
        <strain evidence="3">3ASR75-11</strain>
    </source>
</reference>
<dbReference type="EMBL" id="JAMQKB010000029">
    <property type="protein sequence ID" value="MDC3426094.1"/>
    <property type="molecule type" value="Genomic_DNA"/>
</dbReference>
<keyword evidence="2" id="KW-1133">Transmembrane helix</keyword>
<feature type="region of interest" description="Disordered" evidence="1">
    <location>
        <begin position="349"/>
        <end position="368"/>
    </location>
</feature>
<sequence length="471" mass="51579">MDDKLKHLESILDETVFKEGAFTEKNKRFVRERMEKRHSSAPTNIFNRFRFRQLIPSVLSVAVCFLLIVGTFYIVNHQGSQNISSEQNSSTNASNNTENNQTTPSKDTVDTRDPSNENPVDDSGKESPPTDDIRMGSITAIRLIDPSSGWVGGNGWIAKTNSGGKDWDIQYQGEQTVDQLFALDKDNAWVVFADNSEKQDGRRLLNTTNGGKNWSPVGRLPNKGFLHFNSNEVGFVGNAYTTNGGKSWSTFDIPDNMKGNAYFHDLKNGWAVTQEGKQIIVMRTTNGGESWEKVMTRATVVDVRDAKIRSAGQNDAWIELVGGAGMSQVSYSVFHTGDGGNNWQTVINNSTAGAGPAPGLPMKSPEKAQTDITNNGSAPGQLYVVSPDVAFMGGYCAACDKSNSIGWTTDGGKTWQRSDQAFPGYKGAYIAFADAKSGWLITSDSQRPSVMYTTTTGGKTWEQVFTFDNPE</sequence>
<dbReference type="Proteomes" id="UP001145050">
    <property type="component" value="Unassembled WGS sequence"/>
</dbReference>
<evidence type="ECO:0000256" key="2">
    <source>
        <dbReference type="SAM" id="Phobius"/>
    </source>
</evidence>
<name>A0A9X3WZE4_9BACI</name>
<keyword evidence="4" id="KW-1185">Reference proteome</keyword>